<evidence type="ECO:0000313" key="3">
    <source>
        <dbReference type="Proteomes" id="UP001056649"/>
    </source>
</evidence>
<feature type="compositionally biased region" description="Acidic residues" evidence="1">
    <location>
        <begin position="354"/>
        <end position="363"/>
    </location>
</feature>
<protein>
    <recommendedName>
        <fullName evidence="4">Limiting CO2-inducible protein B/C beta carbonyic anhydrase domain-containing protein</fullName>
    </recommendedName>
</protein>
<sequence>MYNRNSNPMASMSSYRIESRMLRYSTFVPKLYNLCRSLGFEHGKIMPSRAFCSDESQGYPIILIAKHFNSFPFNHGLVGGIVATDRHGPHAHHGKDLIIIHASHVGYDPESRQYGHYRRLQTEDNSCSSSCGKIAGVLDWYQREYDFARDNIHVFKEEDEWRISIDNQLLDESREEGLYLDLSRLVTMDDAGLMNPLKVFSTSKTFRASDELAGLLDISGTGSEPTPLGDRLQPDWYSFKRQIRGGKEEGHSHLEHNLLPVMPWVLATKSPMLTAAKVNTQVEFDRTYRSLLKETEYKGRRLMLISGLHIDISPVEGQLFPLTKFVPWAAYLQQPDGAHRILEQDELFQMLDQQSEENPDQTDLEGAIHAMSEAAEVRPPTE</sequence>
<name>A0A9J7A215_9GAMM</name>
<dbReference type="EMBL" id="CP090569">
    <property type="protein sequence ID" value="USF88816.1"/>
    <property type="molecule type" value="Genomic_DNA"/>
</dbReference>
<dbReference type="RefSeq" id="WP_005965585.1">
    <property type="nucleotide sequence ID" value="NZ_CP090569.1"/>
</dbReference>
<dbReference type="KEGG" id="eps:L0Y14_06205"/>
<evidence type="ECO:0008006" key="4">
    <source>
        <dbReference type="Google" id="ProtNLM"/>
    </source>
</evidence>
<dbReference type="Proteomes" id="UP001056649">
    <property type="component" value="Chromosome"/>
</dbReference>
<dbReference type="AlphaFoldDB" id="A0A9J7A215"/>
<evidence type="ECO:0000256" key="1">
    <source>
        <dbReference type="SAM" id="MobiDB-lite"/>
    </source>
</evidence>
<gene>
    <name evidence="2" type="ORF">L0Y14_06205</name>
</gene>
<evidence type="ECO:0000313" key="2">
    <source>
        <dbReference type="EMBL" id="USF88816.1"/>
    </source>
</evidence>
<reference evidence="2" key="1">
    <citation type="journal article" date="2022" name="Mol. Ecol. Resour.">
        <title>The complete and closed genome of the facultative generalist Candidatus Endoriftia persephone from deep-sea hydrothermal vents.</title>
        <authorList>
            <person name="de Oliveira A.L."/>
            <person name="Srivastava A."/>
            <person name="Espada-Hinojosa S."/>
            <person name="Bright M."/>
        </authorList>
    </citation>
    <scope>NUCLEOTIDE SEQUENCE</scope>
    <source>
        <strain evidence="2">Tica-EPR-9o50.N</strain>
    </source>
</reference>
<feature type="region of interest" description="Disordered" evidence="1">
    <location>
        <begin position="354"/>
        <end position="382"/>
    </location>
</feature>
<proteinExistence type="predicted"/>
<organism evidence="2 3">
    <name type="scientific">Candidatus Endoriftia persephonae</name>
    <dbReference type="NCBI Taxonomy" id="393765"/>
    <lineage>
        <taxon>Bacteria</taxon>
        <taxon>Pseudomonadati</taxon>
        <taxon>Pseudomonadota</taxon>
        <taxon>Gammaproteobacteria</taxon>
        <taxon>Chromatiales</taxon>
        <taxon>Sedimenticolaceae</taxon>
        <taxon>Candidatus Endoriftia</taxon>
    </lineage>
</organism>
<accession>A0A9J7A215</accession>
<keyword evidence="3" id="KW-1185">Reference proteome</keyword>